<accession>A0ABQ4GBC9</accession>
<evidence type="ECO:0000313" key="4">
    <source>
        <dbReference type="Proteomes" id="UP000603904"/>
    </source>
</evidence>
<gene>
    <name evidence="3" type="ORF">Mco01_73990</name>
</gene>
<keyword evidence="4" id="KW-1185">Reference proteome</keyword>
<dbReference type="EMBL" id="BOOC01000058">
    <property type="protein sequence ID" value="GIH44399.1"/>
    <property type="molecule type" value="Genomic_DNA"/>
</dbReference>
<dbReference type="Gene3D" id="2.120.10.30">
    <property type="entry name" value="TolB, C-terminal domain"/>
    <property type="match status" value="1"/>
</dbReference>
<sequence length="569" mass="57874">MNEIINRLRDATRAVGETMDEVPAFEPDTRTSTRRSRLQARPWLVPVAAAASVTIAVAGGAAIARHGGGKMNVAAATTAGPASAPSFFAQADAHGVTIRSVSDGKVTARVDPPAEGEYVAIQAAQDNRLFYAASQTTDCRPQLYQLRLRDDGTVDSWGVLSFRPPEGSVVTSLAVNGDGSKIAYSFGPCASKDGEASLVVTDTGTGESRTWTTSSAGIVDLSMSADGRNVLFRRIPRAPSPPPVDAAPKPASPGAPSMPPVPPKVESSALPEELVTPALGKGGPLPEKAPASPLPPDSATAEPLPPVTVTLTAVASPPPTPVGQVGSNVTVSPSSAPGDGVPATKPVPVDPSAAPSDGVPPTKSGIVPPTAAPTATVRVDPTTGAVVKPEATVAQGAAACGVVIARNGTAPEQTASPVPSPVKVWVCTDKVVALLDTTTATGDDLDQAARPVDLNPSSGEGTPGPLSAVAISPDGTRILALQTSIRVDVSTPRVKQPGFSEVVAYDVSTGRAAEVLYKGADTESSYALDLDGTGENLLLTRPDEVGAVNGSQYRTLTREDLAAPASHAW</sequence>
<dbReference type="Proteomes" id="UP000603904">
    <property type="component" value="Unassembled WGS sequence"/>
</dbReference>
<proteinExistence type="predicted"/>
<protein>
    <recommendedName>
        <fullName evidence="5">WD40 repeat protein</fullName>
    </recommendedName>
</protein>
<feature type="region of interest" description="Disordered" evidence="1">
    <location>
        <begin position="234"/>
        <end position="376"/>
    </location>
</feature>
<keyword evidence="2" id="KW-0472">Membrane</keyword>
<organism evidence="3 4">
    <name type="scientific">Microbispora corallina</name>
    <dbReference type="NCBI Taxonomy" id="83302"/>
    <lineage>
        <taxon>Bacteria</taxon>
        <taxon>Bacillati</taxon>
        <taxon>Actinomycetota</taxon>
        <taxon>Actinomycetes</taxon>
        <taxon>Streptosporangiales</taxon>
        <taxon>Streptosporangiaceae</taxon>
        <taxon>Microbispora</taxon>
    </lineage>
</organism>
<feature type="transmembrane region" description="Helical" evidence="2">
    <location>
        <begin position="43"/>
        <end position="64"/>
    </location>
</feature>
<feature type="compositionally biased region" description="Pro residues" evidence="1">
    <location>
        <begin position="238"/>
        <end position="263"/>
    </location>
</feature>
<keyword evidence="2" id="KW-1133">Transmembrane helix</keyword>
<keyword evidence="2" id="KW-0812">Transmembrane</keyword>
<feature type="region of interest" description="Disordered" evidence="1">
    <location>
        <begin position="446"/>
        <end position="466"/>
    </location>
</feature>
<dbReference type="InterPro" id="IPR011042">
    <property type="entry name" value="6-blade_b-propeller_TolB-like"/>
</dbReference>
<evidence type="ECO:0000313" key="3">
    <source>
        <dbReference type="EMBL" id="GIH44399.1"/>
    </source>
</evidence>
<evidence type="ECO:0000256" key="1">
    <source>
        <dbReference type="SAM" id="MobiDB-lite"/>
    </source>
</evidence>
<dbReference type="SUPFAM" id="SSF82171">
    <property type="entry name" value="DPP6 N-terminal domain-like"/>
    <property type="match status" value="1"/>
</dbReference>
<evidence type="ECO:0000256" key="2">
    <source>
        <dbReference type="SAM" id="Phobius"/>
    </source>
</evidence>
<feature type="compositionally biased region" description="Polar residues" evidence="1">
    <location>
        <begin position="325"/>
        <end position="335"/>
    </location>
</feature>
<reference evidence="3 4" key="1">
    <citation type="submission" date="2021-01" db="EMBL/GenBank/DDBJ databases">
        <title>Whole genome shotgun sequence of Microbispora corallina NBRC 16416.</title>
        <authorList>
            <person name="Komaki H."/>
            <person name="Tamura T."/>
        </authorList>
    </citation>
    <scope>NUCLEOTIDE SEQUENCE [LARGE SCALE GENOMIC DNA]</scope>
    <source>
        <strain evidence="3 4">NBRC 16416</strain>
    </source>
</reference>
<evidence type="ECO:0008006" key="5">
    <source>
        <dbReference type="Google" id="ProtNLM"/>
    </source>
</evidence>
<name>A0ABQ4GBC9_9ACTN</name>
<comment type="caution">
    <text evidence="3">The sequence shown here is derived from an EMBL/GenBank/DDBJ whole genome shotgun (WGS) entry which is preliminary data.</text>
</comment>
<dbReference type="RefSeq" id="WP_204061396.1">
    <property type="nucleotide sequence ID" value="NZ_BAAAGP010000048.1"/>
</dbReference>